<evidence type="ECO:0000256" key="2">
    <source>
        <dbReference type="ARBA" id="ARBA00022448"/>
    </source>
</evidence>
<name>A0A5B8RGE1_9ZZZZ</name>
<dbReference type="InterPro" id="IPR000515">
    <property type="entry name" value="MetI-like"/>
</dbReference>
<accession>A0A5B8RGE1</accession>
<feature type="domain" description="ABC transmembrane type-1" evidence="9">
    <location>
        <begin position="44"/>
        <end position="238"/>
    </location>
</feature>
<proteinExistence type="predicted"/>
<feature type="transmembrane region" description="Helical" evidence="8">
    <location>
        <begin position="306"/>
        <end position="327"/>
    </location>
</feature>
<dbReference type="Gene3D" id="1.10.3720.10">
    <property type="entry name" value="MetI-like"/>
    <property type="match status" value="2"/>
</dbReference>
<keyword evidence="3" id="KW-1003">Cell membrane</keyword>
<dbReference type="GO" id="GO:0055085">
    <property type="term" value="P:transmembrane transport"/>
    <property type="evidence" value="ECO:0007669"/>
    <property type="project" value="InterPro"/>
</dbReference>
<evidence type="ECO:0000256" key="5">
    <source>
        <dbReference type="ARBA" id="ARBA00022692"/>
    </source>
</evidence>
<dbReference type="PROSITE" id="PS50928">
    <property type="entry name" value="ABC_TM1"/>
    <property type="match status" value="2"/>
</dbReference>
<feature type="transmembrane region" description="Helical" evidence="8">
    <location>
        <begin position="48"/>
        <end position="72"/>
    </location>
</feature>
<evidence type="ECO:0000256" key="1">
    <source>
        <dbReference type="ARBA" id="ARBA00004429"/>
    </source>
</evidence>
<dbReference type="Pfam" id="PF00528">
    <property type="entry name" value="BPD_transp_1"/>
    <property type="match status" value="2"/>
</dbReference>
<dbReference type="GO" id="GO:0005886">
    <property type="term" value="C:plasma membrane"/>
    <property type="evidence" value="ECO:0007669"/>
    <property type="project" value="UniProtKB-SubCell"/>
</dbReference>
<evidence type="ECO:0000259" key="9">
    <source>
        <dbReference type="PROSITE" id="PS50928"/>
    </source>
</evidence>
<feature type="transmembrane region" description="Helical" evidence="8">
    <location>
        <begin position="221"/>
        <end position="239"/>
    </location>
</feature>
<keyword evidence="5 8" id="KW-0812">Transmembrane</keyword>
<feature type="transmembrane region" description="Helical" evidence="8">
    <location>
        <begin position="467"/>
        <end position="488"/>
    </location>
</feature>
<reference evidence="10" key="1">
    <citation type="submission" date="2019-06" db="EMBL/GenBank/DDBJ databases">
        <authorList>
            <person name="Murdoch R.W."/>
            <person name="Fathepure B."/>
        </authorList>
    </citation>
    <scope>NUCLEOTIDE SEQUENCE</scope>
</reference>
<dbReference type="InterPro" id="IPR035906">
    <property type="entry name" value="MetI-like_sf"/>
</dbReference>
<feature type="transmembrane region" description="Helical" evidence="8">
    <location>
        <begin position="339"/>
        <end position="358"/>
    </location>
</feature>
<keyword evidence="6 8" id="KW-1133">Transmembrane helix</keyword>
<sequence>MRRAPLSYPLAAVVAAAALLPVAVLLYLGVGAGPALSPRALGILGETALLTGLSVAGAVLIGVPLAVASACIELPLRRFWLVALTAPLAMPSYIGAFALFAAFGPGGEIENLLGLTTPPVRGLSGAALVMALYTYPFVLLTTRASLRGLDAGLVDAARTLGLSLPMALLRVVLPRVRNGIAAGALLSALYTLSDFATPAIMQVDTFTRVIFIEYNAFGLSRAALLSLQLLTLVAVVLFLESRVGSERERPGRPLSLRLQALPTTAVLVPAALVLAAAIGLPLAVFGAWLAREGTAGFDPAIALNSAYTAALAALGTVIIALPVAYAASAGRFGRGLERVTYLGFGIPGIVMGTALVYVGLRVPFLYQTLALLILAYMLRFLPLAVGAVRSTNERLDRNLVGAARSLGATPAEAFRRITLPLTLRGIIAGAALVFLEVMRELPATLLLRPTGFESLATELWRVYEAGYFGRAAVPGLLLVLVSGLALLVMTAGEQRIDNAPARDRQR</sequence>
<gene>
    <name evidence="10" type="ORF">KBTEX_04062</name>
</gene>
<feature type="transmembrane region" description="Helical" evidence="8">
    <location>
        <begin position="79"/>
        <end position="103"/>
    </location>
</feature>
<dbReference type="SUPFAM" id="SSF161098">
    <property type="entry name" value="MetI-like"/>
    <property type="match status" value="2"/>
</dbReference>
<dbReference type="PANTHER" id="PTHR43357">
    <property type="entry name" value="INNER MEMBRANE ABC TRANSPORTER PERMEASE PROTEIN YDCV"/>
    <property type="match status" value="1"/>
</dbReference>
<dbReference type="EMBL" id="MN079331">
    <property type="protein sequence ID" value="QEA07701.1"/>
    <property type="molecule type" value="Genomic_DNA"/>
</dbReference>
<evidence type="ECO:0000256" key="7">
    <source>
        <dbReference type="ARBA" id="ARBA00023136"/>
    </source>
</evidence>
<feature type="transmembrane region" description="Helical" evidence="8">
    <location>
        <begin position="425"/>
        <end position="447"/>
    </location>
</feature>
<evidence type="ECO:0000256" key="6">
    <source>
        <dbReference type="ARBA" id="ARBA00022989"/>
    </source>
</evidence>
<keyword evidence="4" id="KW-0997">Cell inner membrane</keyword>
<organism evidence="10">
    <name type="scientific">uncultured organism</name>
    <dbReference type="NCBI Taxonomy" id="155900"/>
    <lineage>
        <taxon>unclassified sequences</taxon>
        <taxon>environmental samples</taxon>
    </lineage>
</organism>
<dbReference type="CDD" id="cd06261">
    <property type="entry name" value="TM_PBP2"/>
    <property type="match status" value="2"/>
</dbReference>
<feature type="transmembrane region" description="Helical" evidence="8">
    <location>
        <begin position="260"/>
        <end position="286"/>
    </location>
</feature>
<feature type="transmembrane region" description="Helical" evidence="8">
    <location>
        <begin position="123"/>
        <end position="140"/>
    </location>
</feature>
<feature type="transmembrane region" description="Helical" evidence="8">
    <location>
        <begin position="364"/>
        <end position="388"/>
    </location>
</feature>
<keyword evidence="2" id="KW-0813">Transport</keyword>
<keyword evidence="7 8" id="KW-0472">Membrane</keyword>
<comment type="subcellular location">
    <subcellularLocation>
        <location evidence="1">Cell inner membrane</location>
        <topology evidence="1">Multi-pass membrane protein</topology>
    </subcellularLocation>
</comment>
<evidence type="ECO:0000256" key="3">
    <source>
        <dbReference type="ARBA" id="ARBA00022475"/>
    </source>
</evidence>
<dbReference type="AlphaFoldDB" id="A0A5B8RGE1"/>
<dbReference type="PANTHER" id="PTHR43357:SF3">
    <property type="entry name" value="FE(3+)-TRANSPORT SYSTEM PERMEASE PROTEIN FBPB 2"/>
    <property type="match status" value="1"/>
</dbReference>
<feature type="transmembrane region" description="Helical" evidence="8">
    <location>
        <begin position="180"/>
        <end position="201"/>
    </location>
</feature>
<protein>
    <recommendedName>
        <fullName evidence="9">ABC transmembrane type-1 domain-containing protein</fullName>
    </recommendedName>
</protein>
<evidence type="ECO:0000256" key="4">
    <source>
        <dbReference type="ARBA" id="ARBA00022519"/>
    </source>
</evidence>
<feature type="domain" description="ABC transmembrane type-1" evidence="9">
    <location>
        <begin position="302"/>
        <end position="489"/>
    </location>
</feature>
<evidence type="ECO:0000256" key="8">
    <source>
        <dbReference type="SAM" id="Phobius"/>
    </source>
</evidence>
<evidence type="ECO:0000313" key="10">
    <source>
        <dbReference type="EMBL" id="QEA07701.1"/>
    </source>
</evidence>